<evidence type="ECO:0000256" key="5">
    <source>
        <dbReference type="SAM" id="MobiDB-lite"/>
    </source>
</evidence>
<dbReference type="FunFam" id="2.30.42.10:FF:000107">
    <property type="entry name" value="26S proteasome non-ATPase regulatory subunit 9"/>
    <property type="match status" value="1"/>
</dbReference>
<dbReference type="Pfam" id="PF17820">
    <property type="entry name" value="PDZ_6"/>
    <property type="match status" value="1"/>
</dbReference>
<dbReference type="SUPFAM" id="SSF50156">
    <property type="entry name" value="PDZ domain-like"/>
    <property type="match status" value="1"/>
</dbReference>
<dbReference type="AlphaFoldDB" id="A0A024SFK4"/>
<dbReference type="GO" id="GO:0070682">
    <property type="term" value="P:proteasome regulatory particle assembly"/>
    <property type="evidence" value="ECO:0007669"/>
    <property type="project" value="InterPro"/>
</dbReference>
<dbReference type="EMBL" id="KI911141">
    <property type="protein sequence ID" value="ETS04365.1"/>
    <property type="molecule type" value="Genomic_DNA"/>
</dbReference>
<dbReference type="Gene3D" id="6.10.140.1710">
    <property type="match status" value="1"/>
</dbReference>
<evidence type="ECO:0000259" key="6">
    <source>
        <dbReference type="Pfam" id="PF17820"/>
    </source>
</evidence>
<proteinExistence type="inferred from homology"/>
<evidence type="ECO:0000256" key="4">
    <source>
        <dbReference type="SAM" id="Coils"/>
    </source>
</evidence>
<accession>A0A024SFK4</accession>
<feature type="region of interest" description="Disordered" evidence="5">
    <location>
        <begin position="1"/>
        <end position="22"/>
    </location>
</feature>
<dbReference type="KEGG" id="trr:M419DRAFT_127494"/>
<dbReference type="Proteomes" id="UP000024376">
    <property type="component" value="Unassembled WGS sequence"/>
</dbReference>
<evidence type="ECO:0000313" key="9">
    <source>
        <dbReference type="Proteomes" id="UP000024376"/>
    </source>
</evidence>
<name>A0A024SFK4_HYPJR</name>
<dbReference type="PANTHER" id="PTHR12651">
    <property type="entry name" value="26S PROTEASOME NON-ATPASE REGULATORY SUBUNIT 9"/>
    <property type="match status" value="1"/>
</dbReference>
<comment type="similarity">
    <text evidence="1">Belongs to the proteasome subunit p27 family.</text>
</comment>
<sequence length="247" mass="27231">MDTLHAPTVPSGPTSNLNQRNGDTAKLSFAELQRKKDDMEAELKALGSVLDSHGVDMQTPLLTRDGFPRADLDVAQIRTTRARIIRLRNDYKELMTNIEKYLHEHFANVQDGDDAPSTAGEELRILPDSHTEQLDEPFAKVNTVAAGSPAEQAGLQAGDEIRNFGYVNRSNHDGLKKVAECVMGNEGVCLTPSLAHLFDSNNGAQKNIFIRVSRPDGVARRQELRLTLVPRKDWGGRGMLGCHILPL</sequence>
<keyword evidence="4" id="KW-0175">Coiled coil</keyword>
<dbReference type="Gene3D" id="2.30.42.10">
    <property type="match status" value="1"/>
</dbReference>
<evidence type="ECO:0000256" key="3">
    <source>
        <dbReference type="ARBA" id="ARBA00068021"/>
    </source>
</evidence>
<dbReference type="GO" id="GO:0000502">
    <property type="term" value="C:proteasome complex"/>
    <property type="evidence" value="ECO:0007669"/>
    <property type="project" value="UniProtKB-KW"/>
</dbReference>
<dbReference type="InterPro" id="IPR040815">
    <property type="entry name" value="Nas2_N"/>
</dbReference>
<gene>
    <name evidence="8" type="ORF">M419DRAFT_127494</name>
</gene>
<dbReference type="InterPro" id="IPR041489">
    <property type="entry name" value="PDZ_6"/>
</dbReference>
<dbReference type="HOGENOM" id="CLU_073146_0_0_1"/>
<feature type="coiled-coil region" evidence="4">
    <location>
        <begin position="77"/>
        <end position="104"/>
    </location>
</feature>
<dbReference type="Pfam" id="PF18265">
    <property type="entry name" value="Nas2_N"/>
    <property type="match status" value="1"/>
</dbReference>
<organism evidence="8 9">
    <name type="scientific">Hypocrea jecorina (strain ATCC 56765 / BCRC 32924 / NRRL 11460 / Rut C-30)</name>
    <name type="common">Trichoderma reesei</name>
    <dbReference type="NCBI Taxonomy" id="1344414"/>
    <lineage>
        <taxon>Eukaryota</taxon>
        <taxon>Fungi</taxon>
        <taxon>Dikarya</taxon>
        <taxon>Ascomycota</taxon>
        <taxon>Pezizomycotina</taxon>
        <taxon>Sordariomycetes</taxon>
        <taxon>Hypocreomycetidae</taxon>
        <taxon>Hypocreales</taxon>
        <taxon>Hypocreaceae</taxon>
        <taxon>Trichoderma</taxon>
    </lineage>
</organism>
<keyword evidence="8" id="KW-0647">Proteasome</keyword>
<evidence type="ECO:0000313" key="8">
    <source>
        <dbReference type="EMBL" id="ETS04365.1"/>
    </source>
</evidence>
<reference evidence="9" key="1">
    <citation type="journal article" date="2013" name="Ind. Biotechnol.">
        <title>Comparative genomics analysis of Trichoderma reesei strains.</title>
        <authorList>
            <person name="Koike H."/>
            <person name="Aerts A."/>
            <person name="LaButti K."/>
            <person name="Grigoriev I.V."/>
            <person name="Baker S.E."/>
        </authorList>
    </citation>
    <scope>NUCLEOTIDE SEQUENCE [LARGE SCALE GENOMIC DNA]</scope>
    <source>
        <strain evidence="9">ATCC 56765 / BCRC 32924 / NRRL 11460 / Rut C-30</strain>
    </source>
</reference>
<dbReference type="PANTHER" id="PTHR12651:SF1">
    <property type="entry name" value="26S PROTEASOME NON-ATPASE REGULATORY SUBUNIT 9"/>
    <property type="match status" value="1"/>
</dbReference>
<feature type="domain" description="Nas2 N-terminal" evidence="7">
    <location>
        <begin position="30"/>
        <end position="107"/>
    </location>
</feature>
<evidence type="ECO:0000256" key="1">
    <source>
        <dbReference type="ARBA" id="ARBA00005256"/>
    </source>
</evidence>
<dbReference type="GO" id="GO:0005634">
    <property type="term" value="C:nucleus"/>
    <property type="evidence" value="ECO:0007669"/>
    <property type="project" value="TreeGrafter"/>
</dbReference>
<evidence type="ECO:0000256" key="2">
    <source>
        <dbReference type="ARBA" id="ARBA00023186"/>
    </source>
</evidence>
<protein>
    <recommendedName>
        <fullName evidence="3">Probable 26S proteasome regulatory subunit p27</fullName>
    </recommendedName>
</protein>
<dbReference type="InterPro" id="IPR035269">
    <property type="entry name" value="PSMD9"/>
</dbReference>
<dbReference type="OrthoDB" id="72325at2759"/>
<feature type="domain" description="PDZ" evidence="6">
    <location>
        <begin position="141"/>
        <end position="190"/>
    </location>
</feature>
<dbReference type="GO" id="GO:0005737">
    <property type="term" value="C:cytoplasm"/>
    <property type="evidence" value="ECO:0007669"/>
    <property type="project" value="TreeGrafter"/>
</dbReference>
<dbReference type="InterPro" id="IPR036034">
    <property type="entry name" value="PDZ_sf"/>
</dbReference>
<keyword evidence="2" id="KW-0143">Chaperone</keyword>
<evidence type="ECO:0000259" key="7">
    <source>
        <dbReference type="Pfam" id="PF18265"/>
    </source>
</evidence>
<feature type="compositionally biased region" description="Polar residues" evidence="5">
    <location>
        <begin position="11"/>
        <end position="22"/>
    </location>
</feature>